<dbReference type="InterPro" id="IPR052742">
    <property type="entry name" value="Mito_N-acetyltransferase"/>
</dbReference>
<dbReference type="Proteomes" id="UP000294535">
    <property type="component" value="Unassembled WGS sequence"/>
</dbReference>
<keyword evidence="2" id="KW-0808">Transferase</keyword>
<keyword evidence="2" id="KW-0012">Acyltransferase</keyword>
<evidence type="ECO:0000313" key="3">
    <source>
        <dbReference type="Proteomes" id="UP000294535"/>
    </source>
</evidence>
<dbReference type="AlphaFoldDB" id="A0A4R6T898"/>
<dbReference type="GO" id="GO:0016747">
    <property type="term" value="F:acyltransferase activity, transferring groups other than amino-acyl groups"/>
    <property type="evidence" value="ECO:0007669"/>
    <property type="project" value="InterPro"/>
</dbReference>
<gene>
    <name evidence="2" type="ORF">DFQ04_1289</name>
</gene>
<evidence type="ECO:0000313" key="2">
    <source>
        <dbReference type="EMBL" id="TDQ19468.1"/>
    </source>
</evidence>
<dbReference type="CDD" id="cd04301">
    <property type="entry name" value="NAT_SF"/>
    <property type="match status" value="1"/>
</dbReference>
<comment type="caution">
    <text evidence="2">The sequence shown here is derived from an EMBL/GenBank/DDBJ whole genome shotgun (WGS) entry which is preliminary data.</text>
</comment>
<dbReference type="SUPFAM" id="SSF55729">
    <property type="entry name" value="Acyl-CoA N-acyltransferases (Nat)"/>
    <property type="match status" value="1"/>
</dbReference>
<evidence type="ECO:0000259" key="1">
    <source>
        <dbReference type="PROSITE" id="PS51186"/>
    </source>
</evidence>
<dbReference type="PANTHER" id="PTHR43138:SF1">
    <property type="entry name" value="N-ACETYLTRANSFERASE ACA1"/>
    <property type="match status" value="1"/>
</dbReference>
<dbReference type="InterPro" id="IPR000182">
    <property type="entry name" value="GNAT_dom"/>
</dbReference>
<name>A0A4R6T898_9BACT</name>
<accession>A0A4R6T898</accession>
<dbReference type="PROSITE" id="PS51186">
    <property type="entry name" value="GNAT"/>
    <property type="match status" value="1"/>
</dbReference>
<proteinExistence type="predicted"/>
<dbReference type="OrthoDB" id="5319888at2"/>
<dbReference type="Pfam" id="PF00583">
    <property type="entry name" value="Acetyltransf_1"/>
    <property type="match status" value="1"/>
</dbReference>
<keyword evidence="3" id="KW-1185">Reference proteome</keyword>
<protein>
    <submittedName>
        <fullName evidence="2">L-amino acid N-acyltransferase YncA</fullName>
    </submittedName>
</protein>
<feature type="domain" description="N-acetyltransferase" evidence="1">
    <location>
        <begin position="5"/>
        <end position="164"/>
    </location>
</feature>
<dbReference type="InterPro" id="IPR016181">
    <property type="entry name" value="Acyl_CoA_acyltransferase"/>
</dbReference>
<dbReference type="EMBL" id="SNYF01000005">
    <property type="protein sequence ID" value="TDQ19468.1"/>
    <property type="molecule type" value="Genomic_DNA"/>
</dbReference>
<organism evidence="2 3">
    <name type="scientific">Algoriphagus boseongensis</name>
    <dbReference type="NCBI Taxonomy" id="1442587"/>
    <lineage>
        <taxon>Bacteria</taxon>
        <taxon>Pseudomonadati</taxon>
        <taxon>Bacteroidota</taxon>
        <taxon>Cytophagia</taxon>
        <taxon>Cytophagales</taxon>
        <taxon>Cyclobacteriaceae</taxon>
        <taxon>Algoriphagus</taxon>
    </lineage>
</organism>
<dbReference type="Gene3D" id="3.40.630.30">
    <property type="match status" value="1"/>
</dbReference>
<sequence length="164" mass="18778">MNSELYFRKATSKDENALWEIIEPVIRNGGTYVFDTESSKEKIMTYWLSHDKETYVAEISAKLIGTFFIKPNQPDLGNHICNAGFIVSQEFLGKGFGRKLGEFAIQEARKLGFQAMQFNYVIETNHNAVKLWQSLGFEIKGKIPEAYRHPELGLVGALIMYQKF</sequence>
<dbReference type="RefSeq" id="WP_133553807.1">
    <property type="nucleotide sequence ID" value="NZ_SNYF01000005.1"/>
</dbReference>
<reference evidence="2 3" key="1">
    <citation type="submission" date="2019-03" db="EMBL/GenBank/DDBJ databases">
        <title>Genomic Encyclopedia of Type Strains, Phase III (KMG-III): the genomes of soil and plant-associated and newly described type strains.</title>
        <authorList>
            <person name="Whitman W."/>
        </authorList>
    </citation>
    <scope>NUCLEOTIDE SEQUENCE [LARGE SCALE GENOMIC DNA]</scope>
    <source>
        <strain evidence="2 3">CECT 8446</strain>
    </source>
</reference>
<dbReference type="PANTHER" id="PTHR43138">
    <property type="entry name" value="ACETYLTRANSFERASE, GNAT FAMILY"/>
    <property type="match status" value="1"/>
</dbReference>